<sequence length="46" mass="5261">VPWRGLLRVLLRLGVPECSHMVICMGSLRIVPRPSSSSVWIPCFRR</sequence>
<name>A0A392T9L2_9FABA</name>
<accession>A0A392T9L2</accession>
<dbReference type="Proteomes" id="UP000265520">
    <property type="component" value="Unassembled WGS sequence"/>
</dbReference>
<proteinExistence type="predicted"/>
<dbReference type="AlphaFoldDB" id="A0A392T9L2"/>
<organism evidence="1 2">
    <name type="scientific">Trifolium medium</name>
    <dbReference type="NCBI Taxonomy" id="97028"/>
    <lineage>
        <taxon>Eukaryota</taxon>
        <taxon>Viridiplantae</taxon>
        <taxon>Streptophyta</taxon>
        <taxon>Embryophyta</taxon>
        <taxon>Tracheophyta</taxon>
        <taxon>Spermatophyta</taxon>
        <taxon>Magnoliopsida</taxon>
        <taxon>eudicotyledons</taxon>
        <taxon>Gunneridae</taxon>
        <taxon>Pentapetalae</taxon>
        <taxon>rosids</taxon>
        <taxon>fabids</taxon>
        <taxon>Fabales</taxon>
        <taxon>Fabaceae</taxon>
        <taxon>Papilionoideae</taxon>
        <taxon>50 kb inversion clade</taxon>
        <taxon>NPAAA clade</taxon>
        <taxon>Hologalegina</taxon>
        <taxon>IRL clade</taxon>
        <taxon>Trifolieae</taxon>
        <taxon>Trifolium</taxon>
    </lineage>
</organism>
<evidence type="ECO:0000313" key="1">
    <source>
        <dbReference type="EMBL" id="MCI57739.1"/>
    </source>
</evidence>
<evidence type="ECO:0000313" key="2">
    <source>
        <dbReference type="Proteomes" id="UP000265520"/>
    </source>
</evidence>
<feature type="non-terminal residue" evidence="1">
    <location>
        <position position="1"/>
    </location>
</feature>
<dbReference type="EMBL" id="LXQA010534081">
    <property type="protein sequence ID" value="MCI57739.1"/>
    <property type="molecule type" value="Genomic_DNA"/>
</dbReference>
<reference evidence="1 2" key="1">
    <citation type="journal article" date="2018" name="Front. Plant Sci.">
        <title>Red Clover (Trifolium pratense) and Zigzag Clover (T. medium) - A Picture of Genomic Similarities and Differences.</title>
        <authorList>
            <person name="Dluhosova J."/>
            <person name="Istvanek J."/>
            <person name="Nedelnik J."/>
            <person name="Repkova J."/>
        </authorList>
    </citation>
    <scope>NUCLEOTIDE SEQUENCE [LARGE SCALE GENOMIC DNA]</scope>
    <source>
        <strain evidence="2">cv. 10/8</strain>
        <tissue evidence="1">Leaf</tissue>
    </source>
</reference>
<protein>
    <submittedName>
        <fullName evidence="1">Uncharacterized protein</fullName>
    </submittedName>
</protein>
<comment type="caution">
    <text evidence="1">The sequence shown here is derived from an EMBL/GenBank/DDBJ whole genome shotgun (WGS) entry which is preliminary data.</text>
</comment>
<keyword evidence="2" id="KW-1185">Reference proteome</keyword>